<dbReference type="PANTHER" id="PTHR43861:SF1">
    <property type="entry name" value="TRANS-ACONITATE 2-METHYLTRANSFERASE"/>
    <property type="match status" value="1"/>
</dbReference>
<accession>A0A9X2EVQ2</accession>
<dbReference type="GO" id="GO:0008168">
    <property type="term" value="F:methyltransferase activity"/>
    <property type="evidence" value="ECO:0007669"/>
    <property type="project" value="UniProtKB-KW"/>
</dbReference>
<evidence type="ECO:0000313" key="4">
    <source>
        <dbReference type="EMBL" id="MCO1336348.1"/>
    </source>
</evidence>
<protein>
    <submittedName>
        <fullName evidence="4">Class I SAM-dependent methyltransferase</fullName>
    </submittedName>
</protein>
<dbReference type="CDD" id="cd02440">
    <property type="entry name" value="AdoMet_MTases"/>
    <property type="match status" value="1"/>
</dbReference>
<keyword evidence="5" id="KW-1185">Reference proteome</keyword>
<dbReference type="InterPro" id="IPR041698">
    <property type="entry name" value="Methyltransf_25"/>
</dbReference>
<keyword evidence="2" id="KW-0808">Transferase</keyword>
<reference evidence="4" key="1">
    <citation type="journal article" date="2022" name="Arch. Microbiol.">
        <title>Microbulbifer okhotskensis sp. nov., isolated from a deep bottom sediment of the Okhotsk Sea.</title>
        <authorList>
            <person name="Romanenko L."/>
            <person name="Kurilenko V."/>
            <person name="Otstavnykh N."/>
            <person name="Velansky P."/>
            <person name="Isaeva M."/>
            <person name="Mikhailov V."/>
        </authorList>
    </citation>
    <scope>NUCLEOTIDE SEQUENCE</scope>
    <source>
        <strain evidence="4">OS29</strain>
    </source>
</reference>
<comment type="caution">
    <text evidence="4">The sequence shown here is derived from an EMBL/GenBank/DDBJ whole genome shotgun (WGS) entry which is preliminary data.</text>
</comment>
<sequence>MATSINKAFQFTESRETKMKDSQAFWDDTAARYAKNPIKDIDSYQKKLTITQEYFQPDWSVLEFGCGTGSTAITHAPFVKKIIATDISSKMLDIAEQKAKKESIKNITFQQGTLDKLEFEPSSFDAILGLNILHLLEDMDAAISRVYNLLKPDGIFVSSTVLVDNINWRFLIPVMQFLGLAPFVHRFGKQELLSRLTDTGFSIDQEWQPGKESVFVIAKK</sequence>
<evidence type="ECO:0000313" key="5">
    <source>
        <dbReference type="Proteomes" id="UP001139028"/>
    </source>
</evidence>
<dbReference type="Pfam" id="PF13649">
    <property type="entry name" value="Methyltransf_25"/>
    <property type="match status" value="1"/>
</dbReference>
<dbReference type="Gene3D" id="3.40.50.150">
    <property type="entry name" value="Vaccinia Virus protein VP39"/>
    <property type="match status" value="1"/>
</dbReference>
<name>A0A9X2EVQ2_9GAMM</name>
<dbReference type="Proteomes" id="UP001139028">
    <property type="component" value="Unassembled WGS sequence"/>
</dbReference>
<evidence type="ECO:0000256" key="1">
    <source>
        <dbReference type="ARBA" id="ARBA00022603"/>
    </source>
</evidence>
<keyword evidence="1 4" id="KW-0489">Methyltransferase</keyword>
<dbReference type="EMBL" id="JALBWM010000125">
    <property type="protein sequence ID" value="MCO1336348.1"/>
    <property type="molecule type" value="Genomic_DNA"/>
</dbReference>
<proteinExistence type="predicted"/>
<feature type="domain" description="Methyltransferase" evidence="3">
    <location>
        <begin position="61"/>
        <end position="154"/>
    </location>
</feature>
<evidence type="ECO:0000259" key="3">
    <source>
        <dbReference type="Pfam" id="PF13649"/>
    </source>
</evidence>
<evidence type="ECO:0000256" key="2">
    <source>
        <dbReference type="ARBA" id="ARBA00022679"/>
    </source>
</evidence>
<dbReference type="PANTHER" id="PTHR43861">
    <property type="entry name" value="TRANS-ACONITATE 2-METHYLTRANSFERASE-RELATED"/>
    <property type="match status" value="1"/>
</dbReference>
<dbReference type="AlphaFoldDB" id="A0A9X2EVQ2"/>
<dbReference type="InterPro" id="IPR029063">
    <property type="entry name" value="SAM-dependent_MTases_sf"/>
</dbReference>
<dbReference type="GO" id="GO:0032259">
    <property type="term" value="P:methylation"/>
    <property type="evidence" value="ECO:0007669"/>
    <property type="project" value="UniProtKB-KW"/>
</dbReference>
<dbReference type="RefSeq" id="WP_252471951.1">
    <property type="nucleotide sequence ID" value="NZ_JALBWM010000125.1"/>
</dbReference>
<dbReference type="SUPFAM" id="SSF53335">
    <property type="entry name" value="S-adenosyl-L-methionine-dependent methyltransferases"/>
    <property type="match status" value="1"/>
</dbReference>
<gene>
    <name evidence="4" type="ORF">MO867_18610</name>
</gene>
<organism evidence="4 5">
    <name type="scientific">Microbulbifer okhotskensis</name>
    <dbReference type="NCBI Taxonomy" id="2926617"/>
    <lineage>
        <taxon>Bacteria</taxon>
        <taxon>Pseudomonadati</taxon>
        <taxon>Pseudomonadota</taxon>
        <taxon>Gammaproteobacteria</taxon>
        <taxon>Cellvibrionales</taxon>
        <taxon>Microbulbiferaceae</taxon>
        <taxon>Microbulbifer</taxon>
    </lineage>
</organism>